<keyword evidence="1" id="KW-0812">Transmembrane</keyword>
<evidence type="ECO:0000313" key="2">
    <source>
        <dbReference type="EMBL" id="SCL46313.1"/>
    </source>
</evidence>
<feature type="transmembrane region" description="Helical" evidence="1">
    <location>
        <begin position="48"/>
        <end position="69"/>
    </location>
</feature>
<evidence type="ECO:0000313" key="3">
    <source>
        <dbReference type="Proteomes" id="UP000198937"/>
    </source>
</evidence>
<keyword evidence="1" id="KW-0472">Membrane</keyword>
<keyword evidence="3" id="KW-1185">Reference proteome</keyword>
<protein>
    <submittedName>
        <fullName evidence="2">Uncharacterized protein</fullName>
    </submittedName>
</protein>
<evidence type="ECO:0000256" key="1">
    <source>
        <dbReference type="SAM" id="Phobius"/>
    </source>
</evidence>
<sequence length="243" mass="24982">MEVASKHAELPITPVGWPLRVKWGRAQGADPDSLRRIMGKSHGMDSHLTVLLAVAAVWLTAGLLAEGMPRLDRARVLRRRVHWLFVLTLTGLGLTAGVLMAGLQSAGSAPADRAAAGLALAMAPAAVVAVCTVRRLRRLQAGAAAFATAPRTPAPHGLRAAAAHPLIGLPLQITGLATVPGALSATGIDLFDGGGVTGPAITVGVLGIIAIAIRHALRHNRLAERALAEPATSSPRSASPLHV</sequence>
<feature type="transmembrane region" description="Helical" evidence="1">
    <location>
        <begin position="81"/>
        <end position="102"/>
    </location>
</feature>
<name>A0A1C6TXC9_9ACTN</name>
<feature type="transmembrane region" description="Helical" evidence="1">
    <location>
        <begin position="200"/>
        <end position="217"/>
    </location>
</feature>
<gene>
    <name evidence="2" type="ORF">GA0070617_0221</name>
</gene>
<proteinExistence type="predicted"/>
<keyword evidence="1" id="KW-1133">Transmembrane helix</keyword>
<organism evidence="2 3">
    <name type="scientific">Micromonospora yangpuensis</name>
    <dbReference type="NCBI Taxonomy" id="683228"/>
    <lineage>
        <taxon>Bacteria</taxon>
        <taxon>Bacillati</taxon>
        <taxon>Actinomycetota</taxon>
        <taxon>Actinomycetes</taxon>
        <taxon>Micromonosporales</taxon>
        <taxon>Micromonosporaceae</taxon>
        <taxon>Micromonospora</taxon>
    </lineage>
</organism>
<feature type="transmembrane region" description="Helical" evidence="1">
    <location>
        <begin position="166"/>
        <end position="188"/>
    </location>
</feature>
<accession>A0A1C6TXC9</accession>
<reference evidence="2 3" key="1">
    <citation type="submission" date="2016-06" db="EMBL/GenBank/DDBJ databases">
        <authorList>
            <person name="Kjaerup R.B."/>
            <person name="Dalgaard T.S."/>
            <person name="Juul-Madsen H.R."/>
        </authorList>
    </citation>
    <scope>NUCLEOTIDE SEQUENCE [LARGE SCALE GENOMIC DNA]</scope>
    <source>
        <strain evidence="2 3">DSM 45577</strain>
    </source>
</reference>
<dbReference type="AlphaFoldDB" id="A0A1C6TXC9"/>
<dbReference type="EMBL" id="FMIA01000002">
    <property type="protein sequence ID" value="SCL46313.1"/>
    <property type="molecule type" value="Genomic_DNA"/>
</dbReference>
<feature type="transmembrane region" description="Helical" evidence="1">
    <location>
        <begin position="114"/>
        <end position="133"/>
    </location>
</feature>
<dbReference type="Proteomes" id="UP000198937">
    <property type="component" value="Unassembled WGS sequence"/>
</dbReference>